<keyword evidence="2 4" id="KW-0408">Iron</keyword>
<name>A0AAN6AJ72_ACIBA</name>
<dbReference type="PANTHER" id="PTHR23409">
    <property type="entry name" value="RIBONUCLEOSIDE-DIPHOSPHATE REDUCTASE SMALL CHAIN"/>
    <property type="match status" value="1"/>
</dbReference>
<feature type="binding site" evidence="4">
    <location>
        <position position="214"/>
    </location>
    <ligand>
        <name>Fe cation</name>
        <dbReference type="ChEBI" id="CHEBI:24875"/>
        <label>2</label>
    </ligand>
</feature>
<dbReference type="InterPro" id="IPR033909">
    <property type="entry name" value="RNR_small"/>
</dbReference>
<comment type="catalytic activity">
    <reaction evidence="2">
        <text>a 2'-deoxyribonucleoside 5'-diphosphate + [thioredoxin]-disulfide + H2O = a ribonucleoside 5'-diphosphate + [thioredoxin]-dithiol</text>
        <dbReference type="Rhea" id="RHEA:23252"/>
        <dbReference type="Rhea" id="RHEA-COMP:10698"/>
        <dbReference type="Rhea" id="RHEA-COMP:10700"/>
        <dbReference type="ChEBI" id="CHEBI:15377"/>
        <dbReference type="ChEBI" id="CHEBI:29950"/>
        <dbReference type="ChEBI" id="CHEBI:50058"/>
        <dbReference type="ChEBI" id="CHEBI:57930"/>
        <dbReference type="ChEBI" id="CHEBI:73316"/>
        <dbReference type="EC" id="1.17.4.1"/>
    </reaction>
</comment>
<keyword evidence="2" id="KW-0215">Deoxyribonucleotide synthesis</keyword>
<dbReference type="Pfam" id="PF00268">
    <property type="entry name" value="Ribonuc_red_sm"/>
    <property type="match status" value="1"/>
</dbReference>
<dbReference type="GO" id="GO:0046872">
    <property type="term" value="F:metal ion binding"/>
    <property type="evidence" value="ECO:0007669"/>
    <property type="project" value="UniProtKB-KW"/>
</dbReference>
<dbReference type="EMBL" id="LLGC01000179">
    <property type="protein sequence ID" value="KQE03609.1"/>
    <property type="molecule type" value="Genomic_DNA"/>
</dbReference>
<reference evidence="5 6" key="1">
    <citation type="submission" date="2015-10" db="EMBL/GenBank/DDBJ databases">
        <title>The utility of whole genome sequencing in characterizing Acinetobacter epidemiology and analyzing hospital outbreaks.</title>
        <authorList>
            <person name="Ozer E.A."/>
            <person name="Fitzpatrick M.A."/>
            <person name="Hauser A.R."/>
        </authorList>
    </citation>
    <scope>NUCLEOTIDE SEQUENCE [LARGE SCALE GENOMIC DNA]</scope>
    <source>
        <strain evidence="5 6">ABBL072</strain>
    </source>
</reference>
<sequence length="330" mass="38074">MTYANRINDRRLILGPKDDLMAISPMKHTWARDIHQRMKDNNWFPEVVDLSNEGICYRDKLTEAERRLYDKSLAFLSNLDGIQFHNINQNIAKHVTSPEVAICLSRQAWEEANHVESYAKLIETVSADPMSVYMTFERDGILAKKNEFILRQSRILGDQFSARGFALACISNVMLEGEYFFSGFLGFYLLAFKGKMLGSADMIRYIQRDEEGTHLDLFLNMIETLRIENPEVFTSSFWEDAAKIIDESTKMEISWGQYIHQGVTNPEAIELYIKYLANKRAAQIRAPFVPYPGVVNPFPWVEEFSKPNTAEKNFFETRVTDYKTGGALAW</sequence>
<evidence type="ECO:0000313" key="5">
    <source>
        <dbReference type="EMBL" id="KQE03609.1"/>
    </source>
</evidence>
<dbReference type="GO" id="GO:0004748">
    <property type="term" value="F:ribonucleoside-diphosphate reductase activity, thioredoxin disulfide as acceptor"/>
    <property type="evidence" value="ECO:0007669"/>
    <property type="project" value="UniProtKB-EC"/>
</dbReference>
<dbReference type="PIRSF" id="PIRSF000355">
    <property type="entry name" value="NrdB"/>
    <property type="match status" value="1"/>
</dbReference>
<feature type="binding site" evidence="4">
    <location>
        <position position="176"/>
    </location>
    <ligand>
        <name>Fe cation</name>
        <dbReference type="ChEBI" id="CHEBI:24875"/>
        <label>2</label>
    </ligand>
</feature>
<protein>
    <recommendedName>
        <fullName evidence="2">Ribonucleoside-diphosphate reductase subunit beta</fullName>
        <ecNumber evidence="2">1.17.4.1</ecNumber>
    </recommendedName>
</protein>
<evidence type="ECO:0000256" key="1">
    <source>
        <dbReference type="ARBA" id="ARBA00009303"/>
    </source>
</evidence>
<comment type="caution">
    <text evidence="5">The sequence shown here is derived from an EMBL/GenBank/DDBJ whole genome shotgun (WGS) entry which is preliminary data.</text>
</comment>
<keyword evidence="2" id="KW-0560">Oxidoreductase</keyword>
<feature type="binding site" evidence="4">
    <location>
        <position position="111"/>
    </location>
    <ligand>
        <name>Fe cation</name>
        <dbReference type="ChEBI" id="CHEBI:24875"/>
        <label>1</label>
    </ligand>
</feature>
<dbReference type="PANTHER" id="PTHR23409:SF18">
    <property type="entry name" value="RIBONUCLEOSIDE-DIPHOSPHATE REDUCTASE SUBUNIT M2"/>
    <property type="match status" value="1"/>
</dbReference>
<dbReference type="GO" id="GO:0009263">
    <property type="term" value="P:deoxyribonucleotide biosynthetic process"/>
    <property type="evidence" value="ECO:0007669"/>
    <property type="project" value="UniProtKB-KW"/>
</dbReference>
<comment type="similarity">
    <text evidence="1 2">Belongs to the ribonucleoside diphosphate reductase small chain family.</text>
</comment>
<organism evidence="5 6">
    <name type="scientific">Acinetobacter baumannii</name>
    <dbReference type="NCBI Taxonomy" id="470"/>
    <lineage>
        <taxon>Bacteria</taxon>
        <taxon>Pseudomonadati</taxon>
        <taxon>Pseudomonadota</taxon>
        <taxon>Gammaproteobacteria</taxon>
        <taxon>Moraxellales</taxon>
        <taxon>Moraxellaceae</taxon>
        <taxon>Acinetobacter</taxon>
        <taxon>Acinetobacter calcoaceticus/baumannii complex</taxon>
    </lineage>
</organism>
<comment type="function">
    <text evidence="2">Provides the precursors necessary for DNA synthesis. Catalyzes the biosynthesis of deoxyribonucleotides from the corresponding ribonucleotides.</text>
</comment>
<evidence type="ECO:0000256" key="4">
    <source>
        <dbReference type="PIRSR" id="PIRSR000355-2"/>
    </source>
</evidence>
<feature type="binding site" evidence="4">
    <location>
        <position position="114"/>
    </location>
    <ligand>
        <name>Fe cation</name>
        <dbReference type="ChEBI" id="CHEBI:24875"/>
        <label>1</label>
    </ligand>
</feature>
<keyword evidence="2 4" id="KW-0479">Metal-binding</keyword>
<accession>A0AAN6AJ72</accession>
<feature type="active site" evidence="3">
    <location>
        <position position="118"/>
    </location>
</feature>
<gene>
    <name evidence="5" type="ORF">APD33_13420</name>
</gene>
<dbReference type="CDD" id="cd01049">
    <property type="entry name" value="RNRR2"/>
    <property type="match status" value="1"/>
</dbReference>
<feature type="binding site" evidence="4">
    <location>
        <position position="210"/>
    </location>
    <ligand>
        <name>Fe cation</name>
        <dbReference type="ChEBI" id="CHEBI:24875"/>
        <label>2</label>
    </ligand>
</feature>
<dbReference type="InterPro" id="IPR009078">
    <property type="entry name" value="Ferritin-like_SF"/>
</dbReference>
<dbReference type="AlphaFoldDB" id="A0AAN6AJ72"/>
<proteinExistence type="inferred from homology"/>
<dbReference type="SUPFAM" id="SSF47240">
    <property type="entry name" value="Ferritin-like"/>
    <property type="match status" value="1"/>
</dbReference>
<evidence type="ECO:0000313" key="6">
    <source>
        <dbReference type="Proteomes" id="UP000051449"/>
    </source>
</evidence>
<feature type="binding site" evidence="4">
    <location>
        <position position="80"/>
    </location>
    <ligand>
        <name>Fe cation</name>
        <dbReference type="ChEBI" id="CHEBI:24875"/>
        <label>1</label>
    </ligand>
</feature>
<evidence type="ECO:0000256" key="2">
    <source>
        <dbReference type="PIRNR" id="PIRNR000355"/>
    </source>
</evidence>
<dbReference type="EC" id="1.17.4.1" evidence="2"/>
<dbReference type="RefSeq" id="WP_000220364.1">
    <property type="nucleotide sequence ID" value="NZ_CACSGJ010000056.1"/>
</dbReference>
<dbReference type="Proteomes" id="UP000051449">
    <property type="component" value="Unassembled WGS sequence"/>
</dbReference>
<feature type="binding site" evidence="4">
    <location>
        <position position="111"/>
    </location>
    <ligand>
        <name>Fe cation</name>
        <dbReference type="ChEBI" id="CHEBI:24875"/>
        <label>2</label>
    </ligand>
</feature>
<comment type="cofactor">
    <cofactor evidence="2 4">
        <name>Fe cation</name>
        <dbReference type="ChEBI" id="CHEBI:24875"/>
    </cofactor>
    <text evidence="2 4">Binds 2 iron ions per subunit.</text>
</comment>
<dbReference type="InterPro" id="IPR012348">
    <property type="entry name" value="RNR-like"/>
</dbReference>
<dbReference type="InterPro" id="IPR000358">
    <property type="entry name" value="RNR_small_fam"/>
</dbReference>
<evidence type="ECO:0000256" key="3">
    <source>
        <dbReference type="PIRSR" id="PIRSR000355-1"/>
    </source>
</evidence>
<dbReference type="Gene3D" id="1.10.620.20">
    <property type="entry name" value="Ribonucleotide Reductase, subunit A"/>
    <property type="match status" value="1"/>
</dbReference>